<organism evidence="1 2">
    <name type="scientific">Paractinoplanes atraurantiacus</name>
    <dbReference type="NCBI Taxonomy" id="1036182"/>
    <lineage>
        <taxon>Bacteria</taxon>
        <taxon>Bacillati</taxon>
        <taxon>Actinomycetota</taxon>
        <taxon>Actinomycetes</taxon>
        <taxon>Micromonosporales</taxon>
        <taxon>Micromonosporaceae</taxon>
        <taxon>Paractinoplanes</taxon>
    </lineage>
</organism>
<dbReference type="InterPro" id="IPR045647">
    <property type="entry name" value="DUF6401"/>
</dbReference>
<proteinExistence type="predicted"/>
<dbReference type="EMBL" id="OBDY01000006">
    <property type="protein sequence ID" value="SNY42670.1"/>
    <property type="molecule type" value="Genomic_DNA"/>
</dbReference>
<dbReference type="Proteomes" id="UP000219612">
    <property type="component" value="Unassembled WGS sequence"/>
</dbReference>
<evidence type="ECO:0000313" key="2">
    <source>
        <dbReference type="Proteomes" id="UP000219612"/>
    </source>
</evidence>
<evidence type="ECO:0000313" key="1">
    <source>
        <dbReference type="EMBL" id="SNY42670.1"/>
    </source>
</evidence>
<gene>
    <name evidence="1" type="ORF">SAMN05421748_106319</name>
</gene>
<dbReference type="AlphaFoldDB" id="A0A285I3Y1"/>
<protein>
    <submittedName>
        <fullName evidence="1">Uncharacterized protein</fullName>
    </submittedName>
</protein>
<dbReference type="Pfam" id="PF19939">
    <property type="entry name" value="DUF6401"/>
    <property type="match status" value="1"/>
</dbReference>
<sequence length="105" mass="11260">MEMRQHVTTAARLALAQWSQRLGADGMEAMRSRPGLTAAVDQHIAQIRDTIGHARPEALAAYADGVADAVTAKGWRADETARGWEGASWPSLHLLAVCVLAARLS</sequence>
<reference evidence="1 2" key="1">
    <citation type="submission" date="2017-09" db="EMBL/GenBank/DDBJ databases">
        <authorList>
            <person name="Ehlers B."/>
            <person name="Leendertz F.H."/>
        </authorList>
    </citation>
    <scope>NUCLEOTIDE SEQUENCE [LARGE SCALE GENOMIC DNA]</scope>
    <source>
        <strain evidence="1 2">CGMCC 4.6857</strain>
    </source>
</reference>
<dbReference type="RefSeq" id="WP_143234685.1">
    <property type="nucleotide sequence ID" value="NZ_OBDY01000006.1"/>
</dbReference>
<name>A0A285I3Y1_9ACTN</name>
<dbReference type="OrthoDB" id="3853819at2"/>
<keyword evidence="2" id="KW-1185">Reference proteome</keyword>
<accession>A0A285I3Y1</accession>